<keyword evidence="4 11" id="KW-0812">Transmembrane</keyword>
<keyword evidence="3 11" id="KW-0894">Sodium channel</keyword>
<evidence type="ECO:0000256" key="7">
    <source>
        <dbReference type="ARBA" id="ARBA00023065"/>
    </source>
</evidence>
<evidence type="ECO:0000256" key="9">
    <source>
        <dbReference type="ARBA" id="ARBA00023201"/>
    </source>
</evidence>
<sequence>MTSNSTRKRGYDEPIRFNSSDEKLDCVFENEHVHQTKEPKDRGRHDFCCQEDWVDFTEQTSLHGLRYIWLRQAAFIRRLLWLVLTLLCAGIMMYQICDRAIYYYSWPVTVNVKINFNETLHFPTLTICNQNAFRATAAEATGHYALITRMFRDEGAFNTSFLDAINATNITFGTLYSHSGHQPKDMIIGCKWKGEECGWWNFSQVATDSGLCFSFNAEPRKGGREFLTVDNPGSENGLSLTINVEQYEYMPGPSDASGVKILLHHPHQFPKVRGLGLALPPGSFAFVGTSMISVSICAS</sequence>
<evidence type="ECO:0000256" key="1">
    <source>
        <dbReference type="ARBA" id="ARBA00004141"/>
    </source>
</evidence>
<proteinExistence type="inferred from homology"/>
<dbReference type="Proteomes" id="UP000762676">
    <property type="component" value="Unassembled WGS sequence"/>
</dbReference>
<keyword evidence="14" id="KW-1185">Reference proteome</keyword>
<keyword evidence="7 11" id="KW-0406">Ion transport</keyword>
<evidence type="ECO:0000256" key="11">
    <source>
        <dbReference type="RuleBase" id="RU000679"/>
    </source>
</evidence>
<gene>
    <name evidence="13" type="ORF">ElyMa_001694800</name>
</gene>
<evidence type="ECO:0000256" key="10">
    <source>
        <dbReference type="ARBA" id="ARBA00023303"/>
    </source>
</evidence>
<name>A0AAV4JSH0_9GAST</name>
<protein>
    <submittedName>
        <fullName evidence="13">Acid-sensing ion channel 1-like</fullName>
    </submittedName>
</protein>
<dbReference type="Gene3D" id="2.60.470.10">
    <property type="entry name" value="Acid-sensing ion channels like domains"/>
    <property type="match status" value="1"/>
</dbReference>
<feature type="transmembrane region" description="Helical" evidence="12">
    <location>
        <begin position="79"/>
        <end position="96"/>
    </location>
</feature>
<dbReference type="InterPro" id="IPR001873">
    <property type="entry name" value="ENaC"/>
</dbReference>
<keyword evidence="10 11" id="KW-0407">Ion channel</keyword>
<evidence type="ECO:0000256" key="8">
    <source>
        <dbReference type="ARBA" id="ARBA00023136"/>
    </source>
</evidence>
<keyword evidence="9 11" id="KW-0739">Sodium transport</keyword>
<comment type="subcellular location">
    <subcellularLocation>
        <location evidence="1">Membrane</location>
        <topology evidence="1">Multi-pass membrane protein</topology>
    </subcellularLocation>
</comment>
<evidence type="ECO:0000256" key="3">
    <source>
        <dbReference type="ARBA" id="ARBA00022461"/>
    </source>
</evidence>
<evidence type="ECO:0000256" key="2">
    <source>
        <dbReference type="ARBA" id="ARBA00022448"/>
    </source>
</evidence>
<keyword evidence="6" id="KW-0915">Sodium</keyword>
<comment type="caution">
    <text evidence="13">The sequence shown here is derived from an EMBL/GenBank/DDBJ whole genome shotgun (WGS) entry which is preliminary data.</text>
</comment>
<keyword evidence="5 12" id="KW-1133">Transmembrane helix</keyword>
<dbReference type="AlphaFoldDB" id="A0AAV4JSH0"/>
<dbReference type="PRINTS" id="PR01078">
    <property type="entry name" value="AMINACHANNEL"/>
</dbReference>
<evidence type="ECO:0000256" key="12">
    <source>
        <dbReference type="SAM" id="Phobius"/>
    </source>
</evidence>
<dbReference type="PANTHER" id="PTHR11690">
    <property type="entry name" value="AMILORIDE-SENSITIVE SODIUM CHANNEL-RELATED"/>
    <property type="match status" value="1"/>
</dbReference>
<comment type="similarity">
    <text evidence="11">Belongs to the amiloride-sensitive sodium channel (TC 1.A.6) family.</text>
</comment>
<keyword evidence="8 12" id="KW-0472">Membrane</keyword>
<evidence type="ECO:0000256" key="6">
    <source>
        <dbReference type="ARBA" id="ARBA00023053"/>
    </source>
</evidence>
<evidence type="ECO:0000313" key="13">
    <source>
        <dbReference type="EMBL" id="GFS25728.1"/>
    </source>
</evidence>
<reference evidence="13 14" key="1">
    <citation type="journal article" date="2021" name="Elife">
        <title>Chloroplast acquisition without the gene transfer in kleptoplastic sea slugs, Plakobranchus ocellatus.</title>
        <authorList>
            <person name="Maeda T."/>
            <person name="Takahashi S."/>
            <person name="Yoshida T."/>
            <person name="Shimamura S."/>
            <person name="Takaki Y."/>
            <person name="Nagai Y."/>
            <person name="Toyoda A."/>
            <person name="Suzuki Y."/>
            <person name="Arimoto A."/>
            <person name="Ishii H."/>
            <person name="Satoh N."/>
            <person name="Nishiyama T."/>
            <person name="Hasebe M."/>
            <person name="Maruyama T."/>
            <person name="Minagawa J."/>
            <person name="Obokata J."/>
            <person name="Shigenobu S."/>
        </authorList>
    </citation>
    <scope>NUCLEOTIDE SEQUENCE [LARGE SCALE GENOMIC DNA]</scope>
</reference>
<dbReference type="GO" id="GO:0005886">
    <property type="term" value="C:plasma membrane"/>
    <property type="evidence" value="ECO:0007669"/>
    <property type="project" value="TreeGrafter"/>
</dbReference>
<keyword evidence="2 11" id="KW-0813">Transport</keyword>
<dbReference type="EMBL" id="BMAT01003451">
    <property type="protein sequence ID" value="GFS25728.1"/>
    <property type="molecule type" value="Genomic_DNA"/>
</dbReference>
<evidence type="ECO:0000313" key="14">
    <source>
        <dbReference type="Proteomes" id="UP000762676"/>
    </source>
</evidence>
<dbReference type="PANTHER" id="PTHR11690:SF300">
    <property type="entry name" value="PICKPOCKET PROTEIN 19"/>
    <property type="match status" value="1"/>
</dbReference>
<dbReference type="GO" id="GO:0015280">
    <property type="term" value="F:ligand-gated sodium channel activity"/>
    <property type="evidence" value="ECO:0007669"/>
    <property type="project" value="TreeGrafter"/>
</dbReference>
<accession>A0AAV4JSH0</accession>
<dbReference type="Pfam" id="PF00858">
    <property type="entry name" value="ASC"/>
    <property type="match status" value="1"/>
</dbReference>
<evidence type="ECO:0000256" key="4">
    <source>
        <dbReference type="ARBA" id="ARBA00022692"/>
    </source>
</evidence>
<evidence type="ECO:0000256" key="5">
    <source>
        <dbReference type="ARBA" id="ARBA00022989"/>
    </source>
</evidence>
<organism evidence="13 14">
    <name type="scientific">Elysia marginata</name>
    <dbReference type="NCBI Taxonomy" id="1093978"/>
    <lineage>
        <taxon>Eukaryota</taxon>
        <taxon>Metazoa</taxon>
        <taxon>Spiralia</taxon>
        <taxon>Lophotrochozoa</taxon>
        <taxon>Mollusca</taxon>
        <taxon>Gastropoda</taxon>
        <taxon>Heterobranchia</taxon>
        <taxon>Euthyneura</taxon>
        <taxon>Panpulmonata</taxon>
        <taxon>Sacoglossa</taxon>
        <taxon>Placobranchoidea</taxon>
        <taxon>Plakobranchidae</taxon>
        <taxon>Elysia</taxon>
    </lineage>
</organism>